<keyword evidence="5 14" id="KW-0121">Carboxypeptidase</keyword>
<feature type="binding site" evidence="14">
    <location>
        <position position="351"/>
    </location>
    <ligand>
        <name>Zn(2+)</name>
        <dbReference type="ChEBI" id="CHEBI:29105"/>
    </ligand>
</feature>
<dbReference type="InterPro" id="IPR050515">
    <property type="entry name" value="Beta-lactam/transpept"/>
</dbReference>
<reference evidence="17 18" key="1">
    <citation type="submission" date="2019-02" db="EMBL/GenBank/DDBJ databases">
        <title>Prokaryotic population dynamics and viral predation in marine succession experiment using metagenomics: the confinement effect.</title>
        <authorList>
            <person name="Haro-Moreno J.M."/>
            <person name="Rodriguez-Valera F."/>
            <person name="Lopez-Perez M."/>
        </authorList>
    </citation>
    <scope>NUCLEOTIDE SEQUENCE [LARGE SCALE GENOMIC DNA]</scope>
    <source>
        <strain evidence="17">MED-G157</strain>
    </source>
</reference>
<dbReference type="InterPro" id="IPR005311">
    <property type="entry name" value="PBP_dimer"/>
</dbReference>
<keyword evidence="8 14" id="KW-0378">Hydrolase</keyword>
<dbReference type="PANTHER" id="PTHR30627:SF2">
    <property type="entry name" value="PEPTIDOGLYCAN D,D-TRANSPEPTIDASE MRDA"/>
    <property type="match status" value="1"/>
</dbReference>
<comment type="catalytic activity">
    <reaction evidence="14">
        <text>Preferential cleavage: (Ac)2-L-Lys-D-Ala-|-D-Ala. Also transpeptidation of peptidyl-alanyl moieties that are N-acyl substituents of D-alanine.</text>
        <dbReference type="EC" id="3.4.16.4"/>
    </reaction>
</comment>
<dbReference type="Pfam" id="PF03717">
    <property type="entry name" value="PBP_dimer"/>
    <property type="match status" value="1"/>
</dbReference>
<keyword evidence="3 14" id="KW-1003">Cell membrane</keyword>
<comment type="similarity">
    <text evidence="14">Belongs to the transpeptidase family. MrdA subfamily.</text>
</comment>
<keyword evidence="12 14" id="KW-0472">Membrane</keyword>
<evidence type="ECO:0000256" key="8">
    <source>
        <dbReference type="ARBA" id="ARBA00022801"/>
    </source>
</evidence>
<feature type="domain" description="Penicillin-binding protein dimerisation" evidence="16">
    <location>
        <begin position="64"/>
        <end position="236"/>
    </location>
</feature>
<evidence type="ECO:0000256" key="10">
    <source>
        <dbReference type="ARBA" id="ARBA00022984"/>
    </source>
</evidence>
<dbReference type="GO" id="GO:0006508">
    <property type="term" value="P:proteolysis"/>
    <property type="evidence" value="ECO:0007669"/>
    <property type="project" value="UniProtKB-KW"/>
</dbReference>
<proteinExistence type="inferred from homology"/>
<feature type="active site" description="Acyl-ester intermediate" evidence="14">
    <location>
        <position position="327"/>
    </location>
</feature>
<dbReference type="GO" id="GO:0008360">
    <property type="term" value="P:regulation of cell shape"/>
    <property type="evidence" value="ECO:0007669"/>
    <property type="project" value="UniProtKB-KW"/>
</dbReference>
<keyword evidence="7 14" id="KW-0812">Transmembrane</keyword>
<dbReference type="SUPFAM" id="SSF56601">
    <property type="entry name" value="beta-lactamase/transpeptidase-like"/>
    <property type="match status" value="1"/>
</dbReference>
<evidence type="ECO:0000256" key="14">
    <source>
        <dbReference type="HAMAP-Rule" id="MF_02081"/>
    </source>
</evidence>
<dbReference type="Proteomes" id="UP000316199">
    <property type="component" value="Unassembled WGS sequence"/>
</dbReference>
<keyword evidence="9 14" id="KW-0133">Cell shape</keyword>
<evidence type="ECO:0000256" key="3">
    <source>
        <dbReference type="ARBA" id="ARBA00022475"/>
    </source>
</evidence>
<dbReference type="Gene3D" id="3.40.710.10">
    <property type="entry name" value="DD-peptidase/beta-lactamase superfamily"/>
    <property type="match status" value="1"/>
</dbReference>
<feature type="transmembrane region" description="Helical" evidence="14">
    <location>
        <begin position="21"/>
        <end position="41"/>
    </location>
</feature>
<evidence type="ECO:0000256" key="5">
    <source>
        <dbReference type="ARBA" id="ARBA00022645"/>
    </source>
</evidence>
<dbReference type="InterPro" id="IPR012338">
    <property type="entry name" value="Beta-lactam/transpept-like"/>
</dbReference>
<dbReference type="Pfam" id="PF00905">
    <property type="entry name" value="Transpeptidase"/>
    <property type="match status" value="1"/>
</dbReference>
<evidence type="ECO:0000256" key="1">
    <source>
        <dbReference type="ARBA" id="ARBA00004167"/>
    </source>
</evidence>
<evidence type="ECO:0000259" key="15">
    <source>
        <dbReference type="Pfam" id="PF00905"/>
    </source>
</evidence>
<sequence length="629" mass="70021">MGEPLVLKDHSGESKIFFERAVIGFLVLIALTLFLFGRLFYLQIIQHDIYTTLSDKNRIQVKAIPPVRGLIYDRHGELIAHNIPSLNLTVIKEISRDIEVTLSKIDELIGLSAEDQQAFKRRLARRQRPYEPVPVIFRLSAADHARIVVNKNSLPGVQVEARLVRHYPQGALMAHAVGSVRRINETDAKRLDPVAYSGTNHIGKIGVEKHYENILLGTVGYRRVETNARGVVMKELDSVNPKFGRDITLHVDAGLQRVASAALAERRGTVVAIEPSTGGVLALVSKPSYDPNLFVTGIDHETYAGLLESVDVPLFNRALQGQYEPGSTIKPLLGIAGLVTGTISADDVISDPGWFRLPNEDRLYRDWNWRLDDTGGHGEVSLQKAIYRSCNVYFYSLAVKLGINRIHQHLEQFGFGQNTALDLPEARSGLLPSVAWKKEYRGLAWFPGDTVNIGIGQGDMLVTPLQMATAVTLIANRGKWRSPRMLKSGHELDEDERFNDINIVPDYIWDEIIVAMEKVVHRGNQELGENGTAWAYIGKDISYRMAGKSGTAQVVSIKQGEEYNENELSERQRKHAWFIAFAPIEKPQIALAVLVENGGGGSEIAAPVAREVIDYYLNKQNSTTELSKL</sequence>
<comment type="function">
    <text evidence="14">Catalyzes cross-linking of the peptidoglycan cell wall.</text>
</comment>
<dbReference type="GO" id="GO:0008270">
    <property type="term" value="F:zinc ion binding"/>
    <property type="evidence" value="ECO:0007669"/>
    <property type="project" value="UniProtKB-UniRule"/>
</dbReference>
<keyword evidence="14" id="KW-0479">Metal-binding</keyword>
<evidence type="ECO:0000256" key="6">
    <source>
        <dbReference type="ARBA" id="ARBA00022670"/>
    </source>
</evidence>
<feature type="domain" description="Penicillin-binding protein transpeptidase" evidence="15">
    <location>
        <begin position="268"/>
        <end position="613"/>
    </location>
</feature>
<dbReference type="NCBIfam" id="TIGR03423">
    <property type="entry name" value="pbp2_mrdA"/>
    <property type="match status" value="1"/>
</dbReference>
<organism evidence="17 18">
    <name type="scientific">OM182 bacterium</name>
    <dbReference type="NCBI Taxonomy" id="2510334"/>
    <lineage>
        <taxon>Bacteria</taxon>
        <taxon>Pseudomonadati</taxon>
        <taxon>Pseudomonadota</taxon>
        <taxon>Gammaproteobacteria</taxon>
        <taxon>OMG group</taxon>
        <taxon>OM182 clade</taxon>
    </lineage>
</organism>
<keyword evidence="13 14" id="KW-0961">Cell wall biogenesis/degradation</keyword>
<protein>
    <recommendedName>
        <fullName evidence="14">Peptidoglycan D,D-transpeptidase MrdA</fullName>
        <ecNumber evidence="14">3.4.16.4</ecNumber>
    </recommendedName>
    <alternativeName>
        <fullName evidence="14">Penicillin-binding protein 2</fullName>
        <shortName evidence="14">PBP-2</shortName>
    </alternativeName>
</protein>
<dbReference type="HAMAP" id="MF_02081">
    <property type="entry name" value="MrdA_transpept"/>
    <property type="match status" value="1"/>
</dbReference>
<keyword evidence="6 14" id="KW-0645">Protease</keyword>
<keyword evidence="14" id="KW-0862">Zinc</keyword>
<gene>
    <name evidence="14 17" type="primary">mrdA</name>
    <name evidence="17" type="ORF">EVA68_04225</name>
</gene>
<dbReference type="Gene3D" id="3.90.1310.10">
    <property type="entry name" value="Penicillin-binding protein 2a (Domain 2)"/>
    <property type="match status" value="1"/>
</dbReference>
<comment type="subcellular location">
    <subcellularLocation>
        <location evidence="14">Cell inner membrane</location>
        <topology evidence="14">Single-pass membrane protein</topology>
    </subcellularLocation>
    <subcellularLocation>
        <location evidence="2">Cell membrane</location>
    </subcellularLocation>
    <subcellularLocation>
        <location evidence="1">Membrane</location>
        <topology evidence="1">Single-pass membrane protein</topology>
    </subcellularLocation>
</comment>
<feature type="binding site" evidence="14">
    <location>
        <position position="366"/>
    </location>
    <ligand>
        <name>Zn(2+)</name>
        <dbReference type="ChEBI" id="CHEBI:29105"/>
    </ligand>
</feature>
<evidence type="ECO:0000313" key="17">
    <source>
        <dbReference type="EMBL" id="RZO76491.1"/>
    </source>
</evidence>
<dbReference type="SUPFAM" id="SSF56519">
    <property type="entry name" value="Penicillin binding protein dimerisation domain"/>
    <property type="match status" value="1"/>
</dbReference>
<keyword evidence="11 14" id="KW-1133">Transmembrane helix</keyword>
<evidence type="ECO:0000256" key="11">
    <source>
        <dbReference type="ARBA" id="ARBA00022989"/>
    </source>
</evidence>
<dbReference type="GO" id="GO:0071972">
    <property type="term" value="F:peptidoglycan L,D-transpeptidase activity"/>
    <property type="evidence" value="ECO:0007669"/>
    <property type="project" value="TreeGrafter"/>
</dbReference>
<dbReference type="InterPro" id="IPR017790">
    <property type="entry name" value="Penicillin-binding_protein_2"/>
</dbReference>
<dbReference type="EMBL" id="SHAG01000011">
    <property type="protein sequence ID" value="RZO76491.1"/>
    <property type="molecule type" value="Genomic_DNA"/>
</dbReference>
<evidence type="ECO:0000256" key="9">
    <source>
        <dbReference type="ARBA" id="ARBA00022960"/>
    </source>
</evidence>
<dbReference type="GO" id="GO:0009002">
    <property type="term" value="F:serine-type D-Ala-D-Ala carboxypeptidase activity"/>
    <property type="evidence" value="ECO:0007669"/>
    <property type="project" value="UniProtKB-UniRule"/>
</dbReference>
<dbReference type="GO" id="GO:0008658">
    <property type="term" value="F:penicillin binding"/>
    <property type="evidence" value="ECO:0007669"/>
    <property type="project" value="UniProtKB-UniRule"/>
</dbReference>
<accession>A0A520S240</accession>
<evidence type="ECO:0000259" key="16">
    <source>
        <dbReference type="Pfam" id="PF03717"/>
    </source>
</evidence>
<dbReference type="EC" id="3.4.16.4" evidence="14"/>
<dbReference type="GO" id="GO:0009252">
    <property type="term" value="P:peptidoglycan biosynthetic process"/>
    <property type="evidence" value="ECO:0007669"/>
    <property type="project" value="UniProtKB-UniRule"/>
</dbReference>
<dbReference type="PANTHER" id="PTHR30627">
    <property type="entry name" value="PEPTIDOGLYCAN D,D-TRANSPEPTIDASE"/>
    <property type="match status" value="1"/>
</dbReference>
<evidence type="ECO:0000256" key="2">
    <source>
        <dbReference type="ARBA" id="ARBA00004236"/>
    </source>
</evidence>
<evidence type="ECO:0000313" key="18">
    <source>
        <dbReference type="Proteomes" id="UP000316199"/>
    </source>
</evidence>
<feature type="binding site" evidence="14">
    <location>
        <position position="390"/>
    </location>
    <ligand>
        <name>Zn(2+)</name>
        <dbReference type="ChEBI" id="CHEBI:29105"/>
    </ligand>
</feature>
<comment type="caution">
    <text evidence="17">The sequence shown here is derived from an EMBL/GenBank/DDBJ whole genome shotgun (WGS) entry which is preliminary data.</text>
</comment>
<comment type="pathway">
    <text evidence="14">Cell wall biogenesis; peptidoglycan biosynthesis.</text>
</comment>
<feature type="binding site" evidence="14">
    <location>
        <position position="377"/>
    </location>
    <ligand>
        <name>Zn(2+)</name>
        <dbReference type="ChEBI" id="CHEBI:29105"/>
    </ligand>
</feature>
<name>A0A520S240_9GAMM</name>
<dbReference type="Gene3D" id="3.30.1390.30">
    <property type="entry name" value="Penicillin-binding protein 2a, domain 3"/>
    <property type="match status" value="1"/>
</dbReference>
<evidence type="ECO:0000256" key="4">
    <source>
        <dbReference type="ARBA" id="ARBA00022519"/>
    </source>
</evidence>
<comment type="cofactor">
    <cofactor evidence="14">
        <name>Zn(2+)</name>
        <dbReference type="ChEBI" id="CHEBI:29105"/>
    </cofactor>
    <text evidence="14">Binds one Zn(2+) ion per subunit.</text>
</comment>
<dbReference type="GO" id="GO:0071555">
    <property type="term" value="P:cell wall organization"/>
    <property type="evidence" value="ECO:0007669"/>
    <property type="project" value="UniProtKB-KW"/>
</dbReference>
<dbReference type="InterPro" id="IPR036138">
    <property type="entry name" value="PBP_dimer_sf"/>
</dbReference>
<dbReference type="GO" id="GO:0005886">
    <property type="term" value="C:plasma membrane"/>
    <property type="evidence" value="ECO:0007669"/>
    <property type="project" value="UniProtKB-SubCell"/>
</dbReference>
<evidence type="ECO:0000256" key="7">
    <source>
        <dbReference type="ARBA" id="ARBA00022692"/>
    </source>
</evidence>
<dbReference type="InterPro" id="IPR001460">
    <property type="entry name" value="PCN-bd_Tpept"/>
</dbReference>
<evidence type="ECO:0000256" key="13">
    <source>
        <dbReference type="ARBA" id="ARBA00023316"/>
    </source>
</evidence>
<evidence type="ECO:0000256" key="12">
    <source>
        <dbReference type="ARBA" id="ARBA00023136"/>
    </source>
</evidence>
<keyword evidence="4 14" id="KW-0997">Cell inner membrane</keyword>
<dbReference type="AlphaFoldDB" id="A0A520S240"/>
<keyword evidence="10 14" id="KW-0573">Peptidoglycan synthesis</keyword>